<reference evidence="2" key="1">
    <citation type="submission" date="2020-10" db="EMBL/GenBank/DDBJ databases">
        <authorList>
            <person name="Gilroy R."/>
        </authorList>
    </citation>
    <scope>NUCLEOTIDE SEQUENCE</scope>
    <source>
        <strain evidence="2">ChiW16-3235</strain>
    </source>
</reference>
<accession>A0A9D1E5H5</accession>
<evidence type="ECO:0000256" key="1">
    <source>
        <dbReference type="SAM" id="Phobius"/>
    </source>
</evidence>
<evidence type="ECO:0000313" key="3">
    <source>
        <dbReference type="Proteomes" id="UP000823913"/>
    </source>
</evidence>
<proteinExistence type="predicted"/>
<name>A0A9D1E5H5_9FIRM</name>
<sequence>MKKKKYILLADQLHMVLLNTALEACMWVMMFIPDICGLERGISTILWYVSCGILAFAVTLMWLGMLRFAVADDNGVSIFCLFLKVARIDWDDVASAEIGCAMSPNPKVPVYMRWIILRPRANRQWQLVVGGTKRKSRAIYIAASRRNIGIIGAYVHVFGCTRYPQ</sequence>
<gene>
    <name evidence="2" type="ORF">IAB94_01205</name>
</gene>
<reference evidence="2" key="2">
    <citation type="journal article" date="2021" name="PeerJ">
        <title>Extensive microbial diversity within the chicken gut microbiome revealed by metagenomics and culture.</title>
        <authorList>
            <person name="Gilroy R."/>
            <person name="Ravi A."/>
            <person name="Getino M."/>
            <person name="Pursley I."/>
            <person name="Horton D.L."/>
            <person name="Alikhan N.F."/>
            <person name="Baker D."/>
            <person name="Gharbi K."/>
            <person name="Hall N."/>
            <person name="Watson M."/>
            <person name="Adriaenssens E.M."/>
            <person name="Foster-Nyarko E."/>
            <person name="Jarju S."/>
            <person name="Secka A."/>
            <person name="Antonio M."/>
            <person name="Oren A."/>
            <person name="Chaudhuri R.R."/>
            <person name="La Ragione R."/>
            <person name="Hildebrand F."/>
            <person name="Pallen M.J."/>
        </authorList>
    </citation>
    <scope>NUCLEOTIDE SEQUENCE</scope>
    <source>
        <strain evidence="2">ChiW16-3235</strain>
    </source>
</reference>
<organism evidence="2 3">
    <name type="scientific">Candidatus Coproplasma avicola</name>
    <dbReference type="NCBI Taxonomy" id="2840744"/>
    <lineage>
        <taxon>Bacteria</taxon>
        <taxon>Bacillati</taxon>
        <taxon>Bacillota</taxon>
        <taxon>Clostridia</taxon>
        <taxon>Eubacteriales</taxon>
        <taxon>Candidatus Coproplasma</taxon>
    </lineage>
</organism>
<keyword evidence="1" id="KW-0472">Membrane</keyword>
<keyword evidence="1" id="KW-1133">Transmembrane helix</keyword>
<dbReference type="AlphaFoldDB" id="A0A9D1E5H5"/>
<dbReference type="Proteomes" id="UP000823913">
    <property type="component" value="Unassembled WGS sequence"/>
</dbReference>
<feature type="transmembrane region" description="Helical" evidence="1">
    <location>
        <begin position="12"/>
        <end position="33"/>
    </location>
</feature>
<dbReference type="EMBL" id="DVHK01000027">
    <property type="protein sequence ID" value="HIR66645.1"/>
    <property type="molecule type" value="Genomic_DNA"/>
</dbReference>
<evidence type="ECO:0000313" key="2">
    <source>
        <dbReference type="EMBL" id="HIR66645.1"/>
    </source>
</evidence>
<keyword evidence="1" id="KW-0812">Transmembrane</keyword>
<comment type="caution">
    <text evidence="2">The sequence shown here is derived from an EMBL/GenBank/DDBJ whole genome shotgun (WGS) entry which is preliminary data.</text>
</comment>
<feature type="transmembrane region" description="Helical" evidence="1">
    <location>
        <begin position="45"/>
        <end position="63"/>
    </location>
</feature>
<protein>
    <submittedName>
        <fullName evidence="2">Uncharacterized protein</fullName>
    </submittedName>
</protein>